<evidence type="ECO:0000313" key="3">
    <source>
        <dbReference type="Proteomes" id="UP001066276"/>
    </source>
</evidence>
<name>A0AAV7WUK4_PLEWA</name>
<dbReference type="EMBL" id="JANPWB010000001">
    <property type="protein sequence ID" value="KAJ1216576.1"/>
    <property type="molecule type" value="Genomic_DNA"/>
</dbReference>
<dbReference type="AlphaFoldDB" id="A0AAV7WUK4"/>
<organism evidence="2 3">
    <name type="scientific">Pleurodeles waltl</name>
    <name type="common">Iberian ribbed newt</name>
    <dbReference type="NCBI Taxonomy" id="8319"/>
    <lineage>
        <taxon>Eukaryota</taxon>
        <taxon>Metazoa</taxon>
        <taxon>Chordata</taxon>
        <taxon>Craniata</taxon>
        <taxon>Vertebrata</taxon>
        <taxon>Euteleostomi</taxon>
        <taxon>Amphibia</taxon>
        <taxon>Batrachia</taxon>
        <taxon>Caudata</taxon>
        <taxon>Salamandroidea</taxon>
        <taxon>Salamandridae</taxon>
        <taxon>Pleurodelinae</taxon>
        <taxon>Pleurodeles</taxon>
    </lineage>
</organism>
<protein>
    <submittedName>
        <fullName evidence="2">Uncharacterized protein</fullName>
    </submittedName>
</protein>
<feature type="region of interest" description="Disordered" evidence="1">
    <location>
        <begin position="58"/>
        <end position="77"/>
    </location>
</feature>
<dbReference type="Proteomes" id="UP001066276">
    <property type="component" value="Chromosome 1_1"/>
</dbReference>
<feature type="compositionally biased region" description="Polar residues" evidence="1">
    <location>
        <begin position="1"/>
        <end position="15"/>
    </location>
</feature>
<evidence type="ECO:0000256" key="1">
    <source>
        <dbReference type="SAM" id="MobiDB-lite"/>
    </source>
</evidence>
<feature type="region of interest" description="Disordered" evidence="1">
    <location>
        <begin position="87"/>
        <end position="112"/>
    </location>
</feature>
<accession>A0AAV7WUK4</accession>
<keyword evidence="3" id="KW-1185">Reference proteome</keyword>
<proteinExistence type="predicted"/>
<feature type="region of interest" description="Disordered" evidence="1">
    <location>
        <begin position="1"/>
        <end position="36"/>
    </location>
</feature>
<reference evidence="2" key="1">
    <citation type="journal article" date="2022" name="bioRxiv">
        <title>Sequencing and chromosome-scale assembly of the giantPleurodeles waltlgenome.</title>
        <authorList>
            <person name="Brown T."/>
            <person name="Elewa A."/>
            <person name="Iarovenko S."/>
            <person name="Subramanian E."/>
            <person name="Araus A.J."/>
            <person name="Petzold A."/>
            <person name="Susuki M."/>
            <person name="Suzuki K.-i.T."/>
            <person name="Hayashi T."/>
            <person name="Toyoda A."/>
            <person name="Oliveira C."/>
            <person name="Osipova E."/>
            <person name="Leigh N.D."/>
            <person name="Simon A."/>
            <person name="Yun M.H."/>
        </authorList>
    </citation>
    <scope>NUCLEOTIDE SEQUENCE</scope>
    <source>
        <strain evidence="2">20211129_DDA</strain>
        <tissue evidence="2">Liver</tissue>
    </source>
</reference>
<evidence type="ECO:0000313" key="2">
    <source>
        <dbReference type="EMBL" id="KAJ1216576.1"/>
    </source>
</evidence>
<sequence>MNQPRTPRGNQQQGSPRAGGEIHRNTTFAIPRKGEQGNCRTCWTGGAVCRSQTDRCTSRERGVEGSPCPGHAGKDRAVTWAPAITAEGRWPSRGMGPPGRGEHPEAHAPASASRLHMMEKTGAKYMVHNIKCI</sequence>
<gene>
    <name evidence="2" type="ORF">NDU88_004177</name>
</gene>
<comment type="caution">
    <text evidence="2">The sequence shown here is derived from an EMBL/GenBank/DDBJ whole genome shotgun (WGS) entry which is preliminary data.</text>
</comment>